<comment type="caution">
    <text evidence="1">The sequence shown here is derived from an EMBL/GenBank/DDBJ whole genome shotgun (WGS) entry which is preliminary data.</text>
</comment>
<keyword evidence="2" id="KW-1185">Reference proteome</keyword>
<evidence type="ECO:0000313" key="2">
    <source>
        <dbReference type="Proteomes" id="UP001234297"/>
    </source>
</evidence>
<protein>
    <submittedName>
        <fullName evidence="1">Uncharacterized protein</fullName>
    </submittedName>
</protein>
<sequence>MAERKQRKSEGKREIVGEREREAAASAPASLRETERPAERVREIEREREGIGVCSGGGVAGAAGDGKRAREGRVSRRGRGKEIEREGKKSGFSGGEGEGIKWVLATVLRPLIHFLRRPLTAAPSSCTKTKISSSYKSLFCS</sequence>
<dbReference type="Proteomes" id="UP001234297">
    <property type="component" value="Chromosome 10"/>
</dbReference>
<name>A0ACC2KN60_PERAE</name>
<organism evidence="1 2">
    <name type="scientific">Persea americana</name>
    <name type="common">Avocado</name>
    <dbReference type="NCBI Taxonomy" id="3435"/>
    <lineage>
        <taxon>Eukaryota</taxon>
        <taxon>Viridiplantae</taxon>
        <taxon>Streptophyta</taxon>
        <taxon>Embryophyta</taxon>
        <taxon>Tracheophyta</taxon>
        <taxon>Spermatophyta</taxon>
        <taxon>Magnoliopsida</taxon>
        <taxon>Magnoliidae</taxon>
        <taxon>Laurales</taxon>
        <taxon>Lauraceae</taxon>
        <taxon>Persea</taxon>
    </lineage>
</organism>
<dbReference type="EMBL" id="CM056818">
    <property type="protein sequence ID" value="KAJ8622409.1"/>
    <property type="molecule type" value="Genomic_DNA"/>
</dbReference>
<gene>
    <name evidence="1" type="ORF">MRB53_030938</name>
</gene>
<reference evidence="1 2" key="1">
    <citation type="journal article" date="2022" name="Hortic Res">
        <title>A haplotype resolved chromosomal level avocado genome allows analysis of novel avocado genes.</title>
        <authorList>
            <person name="Nath O."/>
            <person name="Fletcher S.J."/>
            <person name="Hayward A."/>
            <person name="Shaw L.M."/>
            <person name="Masouleh A.K."/>
            <person name="Furtado A."/>
            <person name="Henry R.J."/>
            <person name="Mitter N."/>
        </authorList>
    </citation>
    <scope>NUCLEOTIDE SEQUENCE [LARGE SCALE GENOMIC DNA]</scope>
    <source>
        <strain evidence="2">cv. Hass</strain>
    </source>
</reference>
<evidence type="ECO:0000313" key="1">
    <source>
        <dbReference type="EMBL" id="KAJ8622409.1"/>
    </source>
</evidence>
<proteinExistence type="predicted"/>
<accession>A0ACC2KN60</accession>